<comment type="subcellular location">
    <subcellularLocation>
        <location evidence="1">Membrane</location>
        <topology evidence="1">Single-pass membrane protein</topology>
    </subcellularLocation>
</comment>
<gene>
    <name evidence="5" type="primary">LOC104591148</name>
</gene>
<protein>
    <submittedName>
        <fullName evidence="5">Wall-associated receptor kinase 3-like</fullName>
    </submittedName>
</protein>
<dbReference type="OrthoDB" id="665377at2759"/>
<dbReference type="GO" id="GO:0030247">
    <property type="term" value="F:polysaccharide binding"/>
    <property type="evidence" value="ECO:0007669"/>
    <property type="project" value="InterPro"/>
</dbReference>
<dbReference type="Proteomes" id="UP000189703">
    <property type="component" value="Unplaced"/>
</dbReference>
<evidence type="ECO:0000256" key="2">
    <source>
        <dbReference type="ARBA" id="ARBA00022729"/>
    </source>
</evidence>
<proteinExistence type="predicted"/>
<name>A0A1U7Z760_NELNU</name>
<reference evidence="5" key="1">
    <citation type="submission" date="2025-08" db="UniProtKB">
        <authorList>
            <consortium name="RefSeq"/>
        </authorList>
    </citation>
    <scope>IDENTIFICATION</scope>
</reference>
<keyword evidence="4" id="KW-1185">Reference proteome</keyword>
<feature type="domain" description="Wall-associated receptor kinase galacturonan-binding" evidence="3">
    <location>
        <begin position="20"/>
        <end position="83"/>
    </location>
</feature>
<sequence>MVMTIATALPKSPEIKQLDCQRKCGNVSIPYPFGLVGDDPSCYRDEFKLFCNTATDHRPQLMMYGPDSDEYGDKIVLNISLDGELTFSYWAAVECDMGENRHYTTYIVTMSIGEKEYYSTKIPKAYRFSNSRNKFIAIGCNTRGIMTDYYHLEELTECVSFCHHDTEVTNIRCDGIGCCQKVIPEDLDSFRLLFDSYKKESLHTAYAWNMSKCRMAFLSDEDWFGSSASNLWNSINNVDYLVNVGFRTPVVLDWAIRSNTSCDETQGVTNTDHACGNNTNCIHSKNGPGYLCQ</sequence>
<keyword evidence="2" id="KW-0732">Signal</keyword>
<feature type="non-terminal residue" evidence="5">
    <location>
        <position position="293"/>
    </location>
</feature>
<dbReference type="GO" id="GO:0016020">
    <property type="term" value="C:membrane"/>
    <property type="evidence" value="ECO:0007669"/>
    <property type="project" value="UniProtKB-SubCell"/>
</dbReference>
<organism evidence="4 5">
    <name type="scientific">Nelumbo nucifera</name>
    <name type="common">Sacred lotus</name>
    <dbReference type="NCBI Taxonomy" id="4432"/>
    <lineage>
        <taxon>Eukaryota</taxon>
        <taxon>Viridiplantae</taxon>
        <taxon>Streptophyta</taxon>
        <taxon>Embryophyta</taxon>
        <taxon>Tracheophyta</taxon>
        <taxon>Spermatophyta</taxon>
        <taxon>Magnoliopsida</taxon>
        <taxon>Proteales</taxon>
        <taxon>Nelumbonaceae</taxon>
        <taxon>Nelumbo</taxon>
    </lineage>
</organism>
<dbReference type="RefSeq" id="XP_010248237.1">
    <property type="nucleotide sequence ID" value="XM_010249935.1"/>
</dbReference>
<evidence type="ECO:0000259" key="3">
    <source>
        <dbReference type="Pfam" id="PF13947"/>
    </source>
</evidence>
<dbReference type="AlphaFoldDB" id="A0A1U7Z760"/>
<dbReference type="InParanoid" id="A0A1U7Z760"/>
<evidence type="ECO:0000256" key="1">
    <source>
        <dbReference type="ARBA" id="ARBA00004167"/>
    </source>
</evidence>
<dbReference type="GeneID" id="104591148"/>
<accession>A0A1U7Z760</accession>
<dbReference type="KEGG" id="nnu:104591148"/>
<dbReference type="PANTHER" id="PTHR33491">
    <property type="entry name" value="OSJNBA0016N04.9 PROTEIN"/>
    <property type="match status" value="1"/>
</dbReference>
<dbReference type="Pfam" id="PF13947">
    <property type="entry name" value="GUB_WAK_bind"/>
    <property type="match status" value="1"/>
</dbReference>
<evidence type="ECO:0000313" key="4">
    <source>
        <dbReference type="Proteomes" id="UP000189703"/>
    </source>
</evidence>
<dbReference type="InterPro" id="IPR025287">
    <property type="entry name" value="WAK_GUB"/>
</dbReference>
<evidence type="ECO:0000313" key="5">
    <source>
        <dbReference type="RefSeq" id="XP_010248237.1"/>
    </source>
</evidence>